<reference evidence="2 3" key="1">
    <citation type="submission" date="2016-09" db="EMBL/GenBank/DDBJ databases">
        <title>The draft genome of Dichanthelium oligosanthes: A C3 panicoid grass species.</title>
        <authorList>
            <person name="Studer A.J."/>
            <person name="Schnable J.C."/>
            <person name="Brutnell T.P."/>
        </authorList>
    </citation>
    <scope>NUCLEOTIDE SEQUENCE [LARGE SCALE GENOMIC DNA]</scope>
    <source>
        <strain evidence="3">cv. Kellogg 1175</strain>
        <tissue evidence="2">Leaf</tissue>
    </source>
</reference>
<evidence type="ECO:0000256" key="1">
    <source>
        <dbReference type="SAM" id="MobiDB-lite"/>
    </source>
</evidence>
<dbReference type="EMBL" id="LWDX02008936">
    <property type="protein sequence ID" value="OEL36523.1"/>
    <property type="molecule type" value="Genomic_DNA"/>
</dbReference>
<evidence type="ECO:0000313" key="2">
    <source>
        <dbReference type="EMBL" id="OEL36523.1"/>
    </source>
</evidence>
<keyword evidence="3" id="KW-1185">Reference proteome</keyword>
<feature type="region of interest" description="Disordered" evidence="1">
    <location>
        <begin position="1"/>
        <end position="26"/>
    </location>
</feature>
<comment type="caution">
    <text evidence="2">The sequence shown here is derived from an EMBL/GenBank/DDBJ whole genome shotgun (WGS) entry which is preliminary data.</text>
</comment>
<name>A0A1E5WGL4_9POAL</name>
<dbReference type="AlphaFoldDB" id="A0A1E5WGL4"/>
<protein>
    <submittedName>
        <fullName evidence="2">Uncharacterized protein</fullName>
    </submittedName>
</protein>
<dbReference type="Proteomes" id="UP000095767">
    <property type="component" value="Unassembled WGS sequence"/>
</dbReference>
<feature type="compositionally biased region" description="Low complexity" evidence="1">
    <location>
        <begin position="16"/>
        <end position="26"/>
    </location>
</feature>
<accession>A0A1E5WGL4</accession>
<gene>
    <name evidence="2" type="ORF">BAE44_0002458</name>
</gene>
<organism evidence="2 3">
    <name type="scientific">Dichanthelium oligosanthes</name>
    <dbReference type="NCBI Taxonomy" id="888268"/>
    <lineage>
        <taxon>Eukaryota</taxon>
        <taxon>Viridiplantae</taxon>
        <taxon>Streptophyta</taxon>
        <taxon>Embryophyta</taxon>
        <taxon>Tracheophyta</taxon>
        <taxon>Spermatophyta</taxon>
        <taxon>Magnoliopsida</taxon>
        <taxon>Liliopsida</taxon>
        <taxon>Poales</taxon>
        <taxon>Poaceae</taxon>
        <taxon>PACMAD clade</taxon>
        <taxon>Panicoideae</taxon>
        <taxon>Panicodae</taxon>
        <taxon>Paniceae</taxon>
        <taxon>Dichantheliinae</taxon>
        <taxon>Dichanthelium</taxon>
    </lineage>
</organism>
<proteinExistence type="predicted"/>
<evidence type="ECO:0000313" key="3">
    <source>
        <dbReference type="Proteomes" id="UP000095767"/>
    </source>
</evidence>
<sequence length="100" mass="10813">MRAAAGYDDQEMSLANTSNSSSVIVNSTSPDEGNKIYLKLCEEYSCDGIICFCCLNQTPRPYCYTVWKECQAACPTCNPKCPPLPATPPAMEAGRPAPLV</sequence>